<evidence type="ECO:0000313" key="2">
    <source>
        <dbReference type="Proteomes" id="UP000580250"/>
    </source>
</evidence>
<organism evidence="1 2">
    <name type="scientific">Meloidogyne enterolobii</name>
    <name type="common">Root-knot nematode worm</name>
    <name type="synonym">Meloidogyne mayaguensis</name>
    <dbReference type="NCBI Taxonomy" id="390850"/>
    <lineage>
        <taxon>Eukaryota</taxon>
        <taxon>Metazoa</taxon>
        <taxon>Ecdysozoa</taxon>
        <taxon>Nematoda</taxon>
        <taxon>Chromadorea</taxon>
        <taxon>Rhabditida</taxon>
        <taxon>Tylenchina</taxon>
        <taxon>Tylenchomorpha</taxon>
        <taxon>Tylenchoidea</taxon>
        <taxon>Meloidogynidae</taxon>
        <taxon>Meloidogyninae</taxon>
        <taxon>Meloidogyne</taxon>
    </lineage>
</organism>
<proteinExistence type="predicted"/>
<reference evidence="1 2" key="1">
    <citation type="submission" date="2020-08" db="EMBL/GenBank/DDBJ databases">
        <authorList>
            <person name="Koutsovoulos G."/>
            <person name="Danchin GJ E."/>
        </authorList>
    </citation>
    <scope>NUCLEOTIDE SEQUENCE [LARGE SCALE GENOMIC DNA]</scope>
</reference>
<protein>
    <submittedName>
        <fullName evidence="1">Uncharacterized protein</fullName>
    </submittedName>
</protein>
<evidence type="ECO:0000313" key="1">
    <source>
        <dbReference type="EMBL" id="CAD2145975.1"/>
    </source>
</evidence>
<dbReference type="PANTHER" id="PTHR38636:SF2">
    <property type="entry name" value="TRANSCELLULAR CHAPERONE SIGNALING (X)CROSS TISSUE"/>
    <property type="match status" value="1"/>
</dbReference>
<gene>
    <name evidence="1" type="ORF">MENT_LOCUS8463</name>
</gene>
<dbReference type="AlphaFoldDB" id="A0A6V7U688"/>
<accession>A0A6V7U688</accession>
<comment type="caution">
    <text evidence="1">The sequence shown here is derived from an EMBL/GenBank/DDBJ whole genome shotgun (WGS) entry which is preliminary data.</text>
</comment>
<dbReference type="EMBL" id="CAJEWN010000036">
    <property type="protein sequence ID" value="CAD2145975.1"/>
    <property type="molecule type" value="Genomic_DNA"/>
</dbReference>
<dbReference type="OrthoDB" id="5793798at2759"/>
<sequence length="236" mass="27479">MVPTGWPSAEWSLGFGSWFNNFFYSGAENYKPKDLATIKCPYTEYFIFSFIKSMQISSFLAAFIRPAYNHYLYSKIKPKDRTNNTDKIVTAALRRMQGRVLIGGMFASPLLFATSIYFNNYTREKLVDRCYEIRRDEDILSYDRTTLAFGAIGWYWKRIQGAVDGINLALLYAVFHHHISKKYLNPITPDVLTLLGKEKYETVEDAEFGSQKLFQFIKKKLEERAGKNQELENKEE</sequence>
<dbReference type="PANTHER" id="PTHR38636">
    <property type="entry name" value="PROTEIN CBG20488"/>
    <property type="match status" value="1"/>
</dbReference>
<dbReference type="Pfam" id="PF08560">
    <property type="entry name" value="DUF1757"/>
    <property type="match status" value="1"/>
</dbReference>
<dbReference type="Proteomes" id="UP000580250">
    <property type="component" value="Unassembled WGS sequence"/>
</dbReference>
<dbReference type="InterPro" id="IPR013869">
    <property type="entry name" value="DUF1757"/>
</dbReference>
<name>A0A6V7U688_MELEN</name>